<feature type="non-terminal residue" evidence="1">
    <location>
        <position position="126"/>
    </location>
</feature>
<comment type="caution">
    <text evidence="1">The sequence shown here is derived from an EMBL/GenBank/DDBJ whole genome shotgun (WGS) entry which is preliminary data.</text>
</comment>
<protein>
    <submittedName>
        <fullName evidence="1">Uncharacterized protein</fullName>
    </submittedName>
</protein>
<accession>A0A0F9DC38</accession>
<reference evidence="1" key="1">
    <citation type="journal article" date="2015" name="Nature">
        <title>Complex archaea that bridge the gap between prokaryotes and eukaryotes.</title>
        <authorList>
            <person name="Spang A."/>
            <person name="Saw J.H."/>
            <person name="Jorgensen S.L."/>
            <person name="Zaremba-Niedzwiedzka K."/>
            <person name="Martijn J."/>
            <person name="Lind A.E."/>
            <person name="van Eijk R."/>
            <person name="Schleper C."/>
            <person name="Guy L."/>
            <person name="Ettema T.J."/>
        </authorList>
    </citation>
    <scope>NUCLEOTIDE SEQUENCE</scope>
</reference>
<dbReference type="EMBL" id="LAZR01042391">
    <property type="protein sequence ID" value="KKL09638.1"/>
    <property type="molecule type" value="Genomic_DNA"/>
</dbReference>
<organism evidence="1">
    <name type="scientific">marine sediment metagenome</name>
    <dbReference type="NCBI Taxonomy" id="412755"/>
    <lineage>
        <taxon>unclassified sequences</taxon>
        <taxon>metagenomes</taxon>
        <taxon>ecological metagenomes</taxon>
    </lineage>
</organism>
<evidence type="ECO:0000313" key="1">
    <source>
        <dbReference type="EMBL" id="KKL09638.1"/>
    </source>
</evidence>
<name>A0A0F9DC38_9ZZZZ</name>
<proteinExistence type="predicted"/>
<gene>
    <name evidence="1" type="ORF">LCGC14_2563870</name>
</gene>
<dbReference type="AlphaFoldDB" id="A0A0F9DC38"/>
<sequence length="126" mass="13598">MPQPNARTAPTMISGQRGTEQLNSARIVVDMEDEIHFYQPNATALLTLTGKIGQSRKAHFVKYEFLEKDEMPRDVVASAAVSSTGTTLQFSSGDSAKLSVGDLLLGLESREVVPVEETAAEATTSR</sequence>